<feature type="compositionally biased region" description="Polar residues" evidence="1">
    <location>
        <begin position="8"/>
        <end position="21"/>
    </location>
</feature>
<accession>A0A6N6JCP9</accession>
<reference evidence="4 5" key="1">
    <citation type="submission" date="2019-12" db="EMBL/GenBank/DDBJ databases">
        <title>Litoreibacter badius sp. nov., a novel bacteriochlorophyll a-containing bacterium in the genus Litoreibacter.</title>
        <authorList>
            <person name="Kanamuro M."/>
            <person name="Takabe Y."/>
            <person name="Mori K."/>
            <person name="Takaichi S."/>
            <person name="Hanada S."/>
        </authorList>
    </citation>
    <scope>NUCLEOTIDE SEQUENCE [LARGE SCALE GENOMIC DNA]</scope>
    <source>
        <strain evidence="4 5">K6</strain>
    </source>
</reference>
<comment type="caution">
    <text evidence="4">The sequence shown here is derived from an EMBL/GenBank/DDBJ whole genome shotgun (WGS) entry which is preliminary data.</text>
</comment>
<name>A0A6N6JCP9_9RHOB</name>
<protein>
    <submittedName>
        <fullName evidence="4">Oxidoreductase</fullName>
    </submittedName>
</protein>
<dbReference type="GO" id="GO:0016491">
    <property type="term" value="F:oxidoreductase activity"/>
    <property type="evidence" value="ECO:0007669"/>
    <property type="project" value="InterPro"/>
</dbReference>
<evidence type="ECO:0000259" key="3">
    <source>
        <dbReference type="Pfam" id="PF20256"/>
    </source>
</evidence>
<feature type="domain" description="Aldehyde oxidase/xanthine dehydrogenase first molybdopterin binding" evidence="2">
    <location>
        <begin position="240"/>
        <end position="478"/>
    </location>
</feature>
<evidence type="ECO:0000259" key="2">
    <source>
        <dbReference type="Pfam" id="PF02738"/>
    </source>
</evidence>
<dbReference type="PANTHER" id="PTHR11908">
    <property type="entry name" value="XANTHINE DEHYDROGENASE"/>
    <property type="match status" value="1"/>
</dbReference>
<evidence type="ECO:0000313" key="5">
    <source>
        <dbReference type="Proteomes" id="UP000436822"/>
    </source>
</evidence>
<dbReference type="Pfam" id="PF02738">
    <property type="entry name" value="MoCoBD_1"/>
    <property type="match status" value="1"/>
</dbReference>
<dbReference type="InterPro" id="IPR016208">
    <property type="entry name" value="Ald_Oxase/xanthine_DH-like"/>
</dbReference>
<feature type="region of interest" description="Disordered" evidence="1">
    <location>
        <begin position="1"/>
        <end position="24"/>
    </location>
</feature>
<evidence type="ECO:0000256" key="1">
    <source>
        <dbReference type="SAM" id="MobiDB-lite"/>
    </source>
</evidence>
<organism evidence="4 5">
    <name type="scientific">Litoreibacter roseus</name>
    <dbReference type="NCBI Taxonomy" id="2601869"/>
    <lineage>
        <taxon>Bacteria</taxon>
        <taxon>Pseudomonadati</taxon>
        <taxon>Pseudomonadota</taxon>
        <taxon>Alphaproteobacteria</taxon>
        <taxon>Rhodobacterales</taxon>
        <taxon>Roseobacteraceae</taxon>
        <taxon>Litoreibacter</taxon>
    </lineage>
</organism>
<dbReference type="GO" id="GO:0005506">
    <property type="term" value="F:iron ion binding"/>
    <property type="evidence" value="ECO:0007669"/>
    <property type="project" value="InterPro"/>
</dbReference>
<dbReference type="InterPro" id="IPR008274">
    <property type="entry name" value="AldOxase/xan_DH_MoCoBD1"/>
</dbReference>
<evidence type="ECO:0000313" key="4">
    <source>
        <dbReference type="EMBL" id="GFE64111.1"/>
    </source>
</evidence>
<feature type="domain" description="Aldehyde oxidase/xanthine dehydrogenase second molybdopterin binding" evidence="3">
    <location>
        <begin position="506"/>
        <end position="850"/>
    </location>
</feature>
<keyword evidence="5" id="KW-1185">Reference proteome</keyword>
<dbReference type="EMBL" id="BLJE01000001">
    <property type="protein sequence ID" value="GFE64111.1"/>
    <property type="molecule type" value="Genomic_DNA"/>
</dbReference>
<dbReference type="InterPro" id="IPR046867">
    <property type="entry name" value="AldOxase/xan_DH_MoCoBD2"/>
</dbReference>
<dbReference type="Proteomes" id="UP000436822">
    <property type="component" value="Unassembled WGS sequence"/>
</dbReference>
<dbReference type="SUPFAM" id="SSF54665">
    <property type="entry name" value="CO dehydrogenase molybdoprotein N-domain-like"/>
    <property type="match status" value="1"/>
</dbReference>
<sequence length="920" mass="99321">MLGLPAVANSSQQAQIGTSPAGTPGVAAQRIDGVAKVTGQKVYARDFDARDMPEPWPKTQTYAMFLRALTTKERFIGLRTSALPKVAQSARIVLGNQLTKAQRSPQVSFRRDLVMDQQIKETRFVNQQIKEALFDPSPEGFDRPSAVVYDLIVQPGNVPDYLGQAVALLIFDDFKGYRAALQAMQFQDDQFQIYAPPDGPLPPKDQPFDPKTTYVKYDVDGEAFDYATANPYAYPHEADTYRGKIEARLASIPGLIRQDIQSDMRAMDPMFMEPEAGLAWLDPEKKILRLVLGTQSPDGDVRDIVSMYKEGDAPTPLDEVTLTSCYPGGGFGGRDKSPFSLMLALAAAFTDGRPVKLIYDRFEQFRVGLKRHAATLSGQLAIAPDKTIQNIEMTLQFDGGGRKNLSPYVASLAALCAGGSYKTPMANIYADAIHSENISGGSQRGFGGPQAFFAIETALDDVAAAKGWDPVDLRRINAISQNDTTVVGGPVEQELRLTEMLDMAEAHPLWANRAALKQDYDTREVNYGTGIAMSLQAYGTSGDGTVAAVLITPEGKLTVQSDAVDMGNGSATTLGVVIGDILGANADHVDMGCYTLFGQTGLTTKDTTGTRWANPDWTAKGVGSSSACLTGLHQVHVVQQTAHALFEATLLPAARQIWGQPDLVRSDVTWRNGALSLVDGATDPISLPSLATAAAEMGLPRGALGHAYFQNTWAEADFDLREGALTHLALDGVSLYEGEQSLPRRVVRQNGFGPDSASKRYSRYVWAPCVNIVSLTVHRTTGRVQIENVVSILNAGRIHVHDLVSGQSQGGVAMAISYTLHEDLPPGMGGPANGTWNLDQYHVARMQDVPLGVEYRPGARAQELHILDETPADKGQGRGIAEAVMCSIPPAISNALRDAVGKRYTSLPITPEKILEGLRA</sequence>
<proteinExistence type="predicted"/>
<dbReference type="Gene3D" id="3.30.365.10">
    <property type="entry name" value="Aldehyde oxidase/xanthine dehydrogenase, molybdopterin binding domain"/>
    <property type="match status" value="4"/>
</dbReference>
<dbReference type="InterPro" id="IPR037165">
    <property type="entry name" value="AldOxase/xan_DH_Mopterin-bd_sf"/>
</dbReference>
<dbReference type="SUPFAM" id="SSF56003">
    <property type="entry name" value="Molybdenum cofactor-binding domain"/>
    <property type="match status" value="1"/>
</dbReference>
<dbReference type="AlphaFoldDB" id="A0A6N6JCP9"/>
<dbReference type="Pfam" id="PF20256">
    <property type="entry name" value="MoCoBD_2"/>
    <property type="match status" value="1"/>
</dbReference>
<dbReference type="PANTHER" id="PTHR11908:SF123">
    <property type="entry name" value="ALDEHYDE OXIDOREDUCTASE MOLYBDENUM-BINDING SUBUNIT PAOC"/>
    <property type="match status" value="1"/>
</dbReference>
<dbReference type="InterPro" id="IPR036856">
    <property type="entry name" value="Ald_Oxase/Xan_DH_a/b_sf"/>
</dbReference>
<gene>
    <name evidence="4" type="ORF">KIN_11850</name>
</gene>